<dbReference type="Proteomes" id="UP001597214">
    <property type="component" value="Unassembled WGS sequence"/>
</dbReference>
<evidence type="ECO:0000313" key="2">
    <source>
        <dbReference type="Proteomes" id="UP001597214"/>
    </source>
</evidence>
<dbReference type="InterPro" id="IPR025439">
    <property type="entry name" value="Spore_coat_CotO"/>
</dbReference>
<evidence type="ECO:0000313" key="1">
    <source>
        <dbReference type="EMBL" id="MFD1735350.1"/>
    </source>
</evidence>
<sequence length="195" mass="22768">MSQKDSRVDRNGPLYYITQPKLKPVEVKAQTIFSTKSSPTQKLANTETEVTEIKAKKVPKYLESLGEVQYVERKNNDQEEKKEKSRDIVFERLFNKGTEQEEQHGEQVEEQLQEVEEYQGRKSFKQMNVVEKLDFLLNRPHYIPEVVCAIYANDTEYVGYVKSFEDGVVTVKQLNQLVTLSIDVKDIEQIRLNPY</sequence>
<keyword evidence="1" id="KW-0946">Virion</keyword>
<keyword evidence="2" id="KW-1185">Reference proteome</keyword>
<dbReference type="RefSeq" id="WP_377926449.1">
    <property type="nucleotide sequence ID" value="NZ_JBHUEM010000003.1"/>
</dbReference>
<gene>
    <name evidence="1" type="ORF">ACFSCX_02115</name>
</gene>
<reference evidence="2" key="1">
    <citation type="journal article" date="2019" name="Int. J. Syst. Evol. Microbiol.">
        <title>The Global Catalogue of Microorganisms (GCM) 10K type strain sequencing project: providing services to taxonomists for standard genome sequencing and annotation.</title>
        <authorList>
            <consortium name="The Broad Institute Genomics Platform"/>
            <consortium name="The Broad Institute Genome Sequencing Center for Infectious Disease"/>
            <person name="Wu L."/>
            <person name="Ma J."/>
        </authorList>
    </citation>
    <scope>NUCLEOTIDE SEQUENCE [LARGE SCALE GENOMIC DNA]</scope>
    <source>
        <strain evidence="2">CCUG 49339</strain>
    </source>
</reference>
<accession>A0ABW4LJE5</accession>
<dbReference type="EMBL" id="JBHUEM010000003">
    <property type="protein sequence ID" value="MFD1735350.1"/>
    <property type="molecule type" value="Genomic_DNA"/>
</dbReference>
<comment type="caution">
    <text evidence="1">The sequence shown here is derived from an EMBL/GenBank/DDBJ whole genome shotgun (WGS) entry which is preliminary data.</text>
</comment>
<dbReference type="Pfam" id="PF14153">
    <property type="entry name" value="Spore_coat_CotO"/>
    <property type="match status" value="1"/>
</dbReference>
<keyword evidence="1" id="KW-0167">Capsid protein</keyword>
<proteinExistence type="predicted"/>
<name>A0ABW4LJE5_9BACI</name>
<protein>
    <submittedName>
        <fullName evidence="1">CotO family spore coat protein</fullName>
    </submittedName>
</protein>
<organism evidence="1 2">
    <name type="scientific">Bacillus salitolerans</name>
    <dbReference type="NCBI Taxonomy" id="1437434"/>
    <lineage>
        <taxon>Bacteria</taxon>
        <taxon>Bacillati</taxon>
        <taxon>Bacillota</taxon>
        <taxon>Bacilli</taxon>
        <taxon>Bacillales</taxon>
        <taxon>Bacillaceae</taxon>
        <taxon>Bacillus</taxon>
    </lineage>
</organism>